<dbReference type="OrthoDB" id="1863057at2"/>
<reference evidence="2 3" key="1">
    <citation type="submission" date="2017-04" db="EMBL/GenBank/DDBJ databases">
        <title>Monoglobus pectinilyticus 14 draft genome.</title>
        <authorList>
            <person name="Kim C."/>
            <person name="Rosendale D.I."/>
            <person name="Kelly W.J."/>
            <person name="Tannock G.W."/>
            <person name="Patchett M.L."/>
            <person name="Jordens J.Z."/>
        </authorList>
    </citation>
    <scope>NUCLEOTIDE SEQUENCE [LARGE SCALE GENOMIC DNA]</scope>
    <source>
        <strain evidence="2 3">14</strain>
    </source>
</reference>
<dbReference type="KEGG" id="mpec:B9O19_00497"/>
<keyword evidence="3" id="KW-1185">Reference proteome</keyword>
<dbReference type="Proteomes" id="UP000235589">
    <property type="component" value="Chromosome"/>
</dbReference>
<dbReference type="GeneID" id="98061918"/>
<feature type="domain" description="HTH cro/C1-type" evidence="1">
    <location>
        <begin position="24"/>
        <end position="59"/>
    </location>
</feature>
<dbReference type="Pfam" id="PF01381">
    <property type="entry name" value="HTH_3"/>
    <property type="match status" value="1"/>
</dbReference>
<dbReference type="CDD" id="cd00093">
    <property type="entry name" value="HTH_XRE"/>
    <property type="match status" value="1"/>
</dbReference>
<name>A0A2K9P082_9FIRM</name>
<protein>
    <submittedName>
        <fullName evidence="2">Transcriptional regulator</fullName>
    </submittedName>
</protein>
<evidence type="ECO:0000313" key="2">
    <source>
        <dbReference type="EMBL" id="AUO18680.1"/>
    </source>
</evidence>
<organism evidence="2 3">
    <name type="scientific">Monoglobus pectinilyticus</name>
    <dbReference type="NCBI Taxonomy" id="1981510"/>
    <lineage>
        <taxon>Bacteria</taxon>
        <taxon>Bacillati</taxon>
        <taxon>Bacillota</taxon>
        <taxon>Clostridia</taxon>
        <taxon>Monoglobales</taxon>
        <taxon>Monoglobaceae</taxon>
        <taxon>Monoglobus</taxon>
    </lineage>
</organism>
<dbReference type="Gene3D" id="1.10.260.40">
    <property type="entry name" value="lambda repressor-like DNA-binding domains"/>
    <property type="match status" value="1"/>
</dbReference>
<dbReference type="AlphaFoldDB" id="A0A2K9P082"/>
<dbReference type="RefSeq" id="WP_102364963.1">
    <property type="nucleotide sequence ID" value="NZ_CP020991.1"/>
</dbReference>
<dbReference type="InterPro" id="IPR001387">
    <property type="entry name" value="Cro/C1-type_HTH"/>
</dbReference>
<evidence type="ECO:0000313" key="3">
    <source>
        <dbReference type="Proteomes" id="UP000235589"/>
    </source>
</evidence>
<dbReference type="SUPFAM" id="SSF47413">
    <property type="entry name" value="lambda repressor-like DNA-binding domains"/>
    <property type="match status" value="1"/>
</dbReference>
<proteinExistence type="predicted"/>
<dbReference type="SMART" id="SM00530">
    <property type="entry name" value="HTH_XRE"/>
    <property type="match status" value="1"/>
</dbReference>
<accession>A0A2K9P082</accession>
<dbReference type="EMBL" id="CP020991">
    <property type="protein sequence ID" value="AUO18680.1"/>
    <property type="molecule type" value="Genomic_DNA"/>
</dbReference>
<dbReference type="InterPro" id="IPR010982">
    <property type="entry name" value="Lambda_DNA-bd_dom_sf"/>
</dbReference>
<dbReference type="PROSITE" id="PS50943">
    <property type="entry name" value="HTH_CROC1"/>
    <property type="match status" value="1"/>
</dbReference>
<dbReference type="GO" id="GO:0003677">
    <property type="term" value="F:DNA binding"/>
    <property type="evidence" value="ECO:0007669"/>
    <property type="project" value="InterPro"/>
</dbReference>
<gene>
    <name evidence="2" type="ORF">B9O19_00497</name>
</gene>
<evidence type="ECO:0000259" key="1">
    <source>
        <dbReference type="PROSITE" id="PS50943"/>
    </source>
</evidence>
<sequence>MFFNQLEKRCKQCQIKLTPLVLSIGISKGNISKWRNGTIPTGDILIKLADALDCSVDYLLGRTDVIEVNTKEKPLSIAEQFRELDTSQVAAYGENEFINDKEN</sequence>